<feature type="transmembrane region" description="Helical" evidence="4">
    <location>
        <begin position="6"/>
        <end position="22"/>
    </location>
</feature>
<reference evidence="6" key="1">
    <citation type="submission" date="2022-10" db="EMBL/GenBank/DDBJ databases">
        <authorList>
            <person name="Yu W.X."/>
        </authorList>
    </citation>
    <scope>NUCLEOTIDE SEQUENCE</scope>
    <source>
        <strain evidence="6">D04</strain>
    </source>
</reference>
<dbReference type="SUPFAM" id="SSF46689">
    <property type="entry name" value="Homeodomain-like"/>
    <property type="match status" value="1"/>
</dbReference>
<dbReference type="InterPro" id="IPR018060">
    <property type="entry name" value="HTH_AraC"/>
</dbReference>
<evidence type="ECO:0000313" key="6">
    <source>
        <dbReference type="EMBL" id="MCW3804529.1"/>
    </source>
</evidence>
<dbReference type="PANTHER" id="PTHR43280">
    <property type="entry name" value="ARAC-FAMILY TRANSCRIPTIONAL REGULATOR"/>
    <property type="match status" value="1"/>
</dbReference>
<feature type="domain" description="HTH araC/xylS-type" evidence="5">
    <location>
        <begin position="243"/>
        <end position="351"/>
    </location>
</feature>
<evidence type="ECO:0000256" key="3">
    <source>
        <dbReference type="ARBA" id="ARBA00023163"/>
    </source>
</evidence>
<dbReference type="GO" id="GO:0043565">
    <property type="term" value="F:sequence-specific DNA binding"/>
    <property type="evidence" value="ECO:0007669"/>
    <property type="project" value="InterPro"/>
</dbReference>
<dbReference type="RefSeq" id="WP_301197750.1">
    <property type="nucleotide sequence ID" value="NZ_JAPDPI010000003.1"/>
</dbReference>
<feature type="transmembrane region" description="Helical" evidence="4">
    <location>
        <begin position="29"/>
        <end position="46"/>
    </location>
</feature>
<evidence type="ECO:0000256" key="2">
    <source>
        <dbReference type="ARBA" id="ARBA00023125"/>
    </source>
</evidence>
<keyword evidence="1" id="KW-0805">Transcription regulation</keyword>
<evidence type="ECO:0000313" key="7">
    <source>
        <dbReference type="Proteomes" id="UP001207408"/>
    </source>
</evidence>
<keyword evidence="7" id="KW-1185">Reference proteome</keyword>
<dbReference type="SMART" id="SM00342">
    <property type="entry name" value="HTH_ARAC"/>
    <property type="match status" value="1"/>
</dbReference>
<keyword evidence="4" id="KW-0812">Transmembrane</keyword>
<name>A0AAE3MBG3_9BACT</name>
<evidence type="ECO:0000259" key="5">
    <source>
        <dbReference type="PROSITE" id="PS01124"/>
    </source>
</evidence>
<evidence type="ECO:0000256" key="1">
    <source>
        <dbReference type="ARBA" id="ARBA00023015"/>
    </source>
</evidence>
<dbReference type="EMBL" id="JAPDPI010000003">
    <property type="protein sequence ID" value="MCW3804529.1"/>
    <property type="molecule type" value="Genomic_DNA"/>
</dbReference>
<keyword evidence="2" id="KW-0238">DNA-binding</keyword>
<protein>
    <submittedName>
        <fullName evidence="6">AraC family transcriptional regulator</fullName>
    </submittedName>
</protein>
<sequence>MEMIFLYGLVFSLIGSVFIYMLKDRSQAGNIILLSFFLLSTIKYVIELVNQKYNNLLLHNVCTVISIEKYIFFFLYLKYMTSDLKRIKNKDILYFLPAVVLLIYMVVSRYDYINSAYSSIHYDIINTLFFAFMICFLFLSFRILKWHHEDLKSYYSYESAKINLYWVVAILSYDVLIHIGGMGWILLSKENPVELYDEISVYYNFNHSISIFIILILGVWQRNITKTQIVKAQDKKEEKERNEDYVEVLKQYMDLKKPFLNGDLSLEKLAEQLDVKKQYLSEVINTNLNTNFFNFIKEYRVNHMIDLLKKEDSSNIKLLYLAYECGFNSKSAFNKAFKEITGNTPSEYLNKLKDKRS</sequence>
<accession>A0AAE3MBG3</accession>
<keyword evidence="4" id="KW-1133">Transmembrane helix</keyword>
<dbReference type="Pfam" id="PF12833">
    <property type="entry name" value="HTH_18"/>
    <property type="match status" value="1"/>
</dbReference>
<proteinExistence type="predicted"/>
<dbReference type="Proteomes" id="UP001207408">
    <property type="component" value="Unassembled WGS sequence"/>
</dbReference>
<dbReference type="PANTHER" id="PTHR43280:SF29">
    <property type="entry name" value="ARAC-FAMILY TRANSCRIPTIONAL REGULATOR"/>
    <property type="match status" value="1"/>
</dbReference>
<organism evidence="6 7">
    <name type="scientific">Plebeiibacterium marinum</name>
    <dbReference type="NCBI Taxonomy" id="2992111"/>
    <lineage>
        <taxon>Bacteria</taxon>
        <taxon>Pseudomonadati</taxon>
        <taxon>Bacteroidota</taxon>
        <taxon>Bacteroidia</taxon>
        <taxon>Marinilabiliales</taxon>
        <taxon>Marinilabiliaceae</taxon>
        <taxon>Plebeiibacterium</taxon>
    </lineage>
</organism>
<gene>
    <name evidence="6" type="ORF">OM074_02765</name>
</gene>
<dbReference type="GO" id="GO:0003700">
    <property type="term" value="F:DNA-binding transcription factor activity"/>
    <property type="evidence" value="ECO:0007669"/>
    <property type="project" value="InterPro"/>
</dbReference>
<dbReference type="InterPro" id="IPR009057">
    <property type="entry name" value="Homeodomain-like_sf"/>
</dbReference>
<feature type="transmembrane region" description="Helical" evidence="4">
    <location>
        <begin position="124"/>
        <end position="144"/>
    </location>
</feature>
<feature type="transmembrane region" description="Helical" evidence="4">
    <location>
        <begin position="92"/>
        <end position="112"/>
    </location>
</feature>
<feature type="transmembrane region" description="Helical" evidence="4">
    <location>
        <begin position="199"/>
        <end position="220"/>
    </location>
</feature>
<evidence type="ECO:0000256" key="4">
    <source>
        <dbReference type="SAM" id="Phobius"/>
    </source>
</evidence>
<feature type="transmembrane region" description="Helical" evidence="4">
    <location>
        <begin position="58"/>
        <end position="80"/>
    </location>
</feature>
<feature type="transmembrane region" description="Helical" evidence="4">
    <location>
        <begin position="164"/>
        <end position="187"/>
    </location>
</feature>
<keyword evidence="3" id="KW-0804">Transcription</keyword>
<comment type="caution">
    <text evidence="6">The sequence shown here is derived from an EMBL/GenBank/DDBJ whole genome shotgun (WGS) entry which is preliminary data.</text>
</comment>
<dbReference type="Gene3D" id="1.10.10.60">
    <property type="entry name" value="Homeodomain-like"/>
    <property type="match status" value="2"/>
</dbReference>
<keyword evidence="4" id="KW-0472">Membrane</keyword>
<dbReference type="AlphaFoldDB" id="A0AAE3MBG3"/>
<dbReference type="PROSITE" id="PS01124">
    <property type="entry name" value="HTH_ARAC_FAMILY_2"/>
    <property type="match status" value="1"/>
</dbReference>